<dbReference type="GO" id="GO:0003824">
    <property type="term" value="F:catalytic activity"/>
    <property type="evidence" value="ECO:0007669"/>
    <property type="project" value="InterPro"/>
</dbReference>
<feature type="compositionally biased region" description="Acidic residues" evidence="8">
    <location>
        <begin position="600"/>
        <end position="624"/>
    </location>
</feature>
<dbReference type="GO" id="GO:0006289">
    <property type="term" value="P:nucleotide-excision repair"/>
    <property type="evidence" value="ECO:0007669"/>
    <property type="project" value="InterPro"/>
</dbReference>
<dbReference type="Pfam" id="PF10403">
    <property type="entry name" value="BHD_1"/>
    <property type="match status" value="1"/>
</dbReference>
<evidence type="ECO:0000259" key="10">
    <source>
        <dbReference type="SMART" id="SM01031"/>
    </source>
</evidence>
<dbReference type="InterPro" id="IPR042488">
    <property type="entry name" value="Rad4_BHD3_sf"/>
</dbReference>
<dbReference type="GO" id="GO:0030170">
    <property type="term" value="F:pyridoxal phosphate binding"/>
    <property type="evidence" value="ECO:0007669"/>
    <property type="project" value="InterPro"/>
</dbReference>
<protein>
    <recommendedName>
        <fullName evidence="14">Aminotransferase class I/classII domain-containing protein</fullName>
    </recommendedName>
</protein>
<dbReference type="SMART" id="SM01031">
    <property type="entry name" value="BHD_2"/>
    <property type="match status" value="1"/>
</dbReference>
<evidence type="ECO:0000256" key="6">
    <source>
        <dbReference type="ARBA" id="ARBA00023204"/>
    </source>
</evidence>
<evidence type="ECO:0000259" key="11">
    <source>
        <dbReference type="SMART" id="SM01032"/>
    </source>
</evidence>
<evidence type="ECO:0000256" key="8">
    <source>
        <dbReference type="SAM" id="MobiDB-lite"/>
    </source>
</evidence>
<dbReference type="Pfam" id="PF03835">
    <property type="entry name" value="Rad4"/>
    <property type="match status" value="1"/>
</dbReference>
<keyword evidence="6" id="KW-0234">DNA repair</keyword>
<evidence type="ECO:0000256" key="7">
    <source>
        <dbReference type="ARBA" id="ARBA00023242"/>
    </source>
</evidence>
<feature type="compositionally biased region" description="Basic and acidic residues" evidence="8">
    <location>
        <begin position="775"/>
        <end position="790"/>
    </location>
</feature>
<feature type="region of interest" description="Disordered" evidence="8">
    <location>
        <begin position="763"/>
        <end position="838"/>
    </location>
</feature>
<dbReference type="GO" id="GO:0071942">
    <property type="term" value="C:XPC complex"/>
    <property type="evidence" value="ECO:0007669"/>
    <property type="project" value="TreeGrafter"/>
</dbReference>
<feature type="compositionally biased region" description="Acidic residues" evidence="8">
    <location>
        <begin position="1670"/>
        <end position="1679"/>
    </location>
</feature>
<dbReference type="InterPro" id="IPR018326">
    <property type="entry name" value="Rad4_beta-hairpin_dom1"/>
</dbReference>
<proteinExistence type="inferred from homology"/>
<feature type="domain" description="Rad4 beta-hairpin" evidence="9">
    <location>
        <begin position="1187"/>
        <end position="1244"/>
    </location>
</feature>
<evidence type="ECO:0000256" key="4">
    <source>
        <dbReference type="ARBA" id="ARBA00022763"/>
    </source>
</evidence>
<dbReference type="GO" id="GO:0000111">
    <property type="term" value="C:nucleotide-excision repair factor 2 complex"/>
    <property type="evidence" value="ECO:0007669"/>
    <property type="project" value="TreeGrafter"/>
</dbReference>
<dbReference type="Proteomes" id="UP000624244">
    <property type="component" value="Unassembled WGS sequence"/>
</dbReference>
<feature type="compositionally biased region" description="Basic and acidic residues" evidence="8">
    <location>
        <begin position="800"/>
        <end position="826"/>
    </location>
</feature>
<dbReference type="GO" id="GO:0005737">
    <property type="term" value="C:cytoplasm"/>
    <property type="evidence" value="ECO:0007669"/>
    <property type="project" value="TreeGrafter"/>
</dbReference>
<comment type="subcellular location">
    <subcellularLocation>
        <location evidence="1">Nucleus</location>
    </subcellularLocation>
</comment>
<evidence type="ECO:0000256" key="1">
    <source>
        <dbReference type="ARBA" id="ARBA00004123"/>
    </source>
</evidence>
<feature type="region of interest" description="Disordered" evidence="8">
    <location>
        <begin position="542"/>
        <end position="673"/>
    </location>
</feature>
<feature type="region of interest" description="Disordered" evidence="8">
    <location>
        <begin position="1536"/>
        <end position="1711"/>
    </location>
</feature>
<dbReference type="CDD" id="cd00609">
    <property type="entry name" value="AAT_like"/>
    <property type="match status" value="1"/>
</dbReference>
<feature type="domain" description="Rad4 beta-hairpin" evidence="10">
    <location>
        <begin position="1246"/>
        <end position="1309"/>
    </location>
</feature>
<keyword evidence="5" id="KW-0663">Pyridoxal phosphate</keyword>
<dbReference type="InterPro" id="IPR015421">
    <property type="entry name" value="PyrdxlP-dep_Trfase_major"/>
</dbReference>
<dbReference type="GO" id="GO:0003697">
    <property type="term" value="F:single-stranded DNA binding"/>
    <property type="evidence" value="ECO:0007669"/>
    <property type="project" value="TreeGrafter"/>
</dbReference>
<sequence>MRQTSRLLFFGFDSEHFRFESQLQCTGSSGRLRTYVASGLLGIHEQGYQPSSTLRHFPPTLTCQRLISIDTRTNNFSVLGQDGKDHAVCQKSGCGRSLPRIDLQAMLSARGRQYAALDLAAGYTKVRGPLYNKDTHPDGLVSFKNAENFLMHDEALDYIKTKCIPSLEPESLTYHDGPFGSKRLRAAMASFINKRFSPASTVAIEHVSFVSGVTALNDILSLCMTDGENDALLLGMPIYGSFVPDLQSMSSCKLVYASFGDVDQFGVNSVECYERTLLQAEQSGIKVRALVLANPHNPLGQCYSLDALKAILSFCNKYKIHLISDEIYAYSVYHTDASSPGFTSILSLDTAGFIDNDLVHVMYGMAKDFAAAGLRLGCLITRNTELGQALQSLSRFHGASPMADAIATCILEDEEWHLQFFNKSAHILREHRKIAAEAFDSAGIPYERKAVDSLDRNAGFFLWIDLSACLRSPTWEAEDDLKDRLYDFGMEMAAARGYHGEMPGHFRFLFSVDKDTVEEAARRIVEFYKNNKVGRIDMPPILARKRLHSTSPVPESPPKRARTTRKPSAPARTGKVSVFQTLDAPPKTKRTLLQTKALLEEEEEEEDGDGESSEPESTEDEFEDVPLNGATKDKGKPKARPDEDSDESEDGDWEDALGTHHHTKPDHGPAPVITGDIALTLSAAPKTVFETKPDGKKGPSKVQRQIRTVTHCMHVQFLMFHNLIRNAWIQDKEVQKTLVQAMSPGCWRELEKYWNDAGIRDGSSRVVVQKPPSPKKKEPKASKGKWKESGKAGVKVYESPQKRIDVRNKAKGKGEKPSERDKKTRDWGAAAEPLEPNSPNLSAGDPLIRLLKYLSAYWKSKFQITAPSLRKRGYLSPSVLEAEIKAWKDDPNHPDTFGERVEDIAAFRECAKKCQGSRDIGEQLFTALIRGLGIEARMVVSLQPVGFGWSQNEEGKPKNLKKLNNSKSADNQNTEKETPTSSKAKKPATAKKTDGSVDVSMDGSSDLSSVISISSDSEDNRPPKRSPRARNYGEELPYPTYWTEAISHLTHTPISVSPLPRTIIASAASPDKLVDFYARGAAVDKAKQILAYLIAFSSDGSAKDVTTRYLPKHQWPGRTKGFRMPVEKVPIHNKHGKVKRWEEWDWCKSLMRPYTRAHDKRQPWDEVEDECDLVPAQAERKKGMDEEGGKETLQGYKNSTEYVLERHLRREEALRRGAKIVRFFITGKGDNEKSEPVYRRKDVVLCKTQESWHKEGREVLEGQQPLKLVPMRAVTVTRKREIEERERIEGGKVKQGLYSKEQTDWIIPDPIVDGKIPRNAFGNIDVYVPTMVPKGAVHVPLKGTARICRKLNIDYAEACTGFEFGKQRAVPVITGVVVAAEHEDMLIDAWEAEEVEKQRKEREKREKFLLGLWRRFASGLRIVDRMREEYGEDMELPVKEEVLPSKDEEEKPKTGQSQWEVFEAQTDFEGGFVREDVELSGGGGFVPDKAHQTAGRDLDMAGSFLPASQEEDVELTIDHGEKKDVRAPVVETAYRTPISLTQALQRPPSEPSENPDANEATSIDQDTEDEGKRNDEDEEYEHSKLESDHRKSTTATSGGRGRGRPRGRGTKAPARLTRKPNSTGDELSNGALSDAPSNPQSPPPSRRSAPRRKAARKSDAHVRSHFFAEASEDETDLTDMTDRTSPKKKSTRGRGTGRGRGRGRGKAGKAK</sequence>
<dbReference type="InterPro" id="IPR004583">
    <property type="entry name" value="DNA_repair_Rad4"/>
</dbReference>
<feature type="compositionally biased region" description="Basic residues" evidence="8">
    <location>
        <begin position="1686"/>
        <end position="1711"/>
    </location>
</feature>
<dbReference type="SMART" id="SM01032">
    <property type="entry name" value="BHD_3"/>
    <property type="match status" value="1"/>
</dbReference>
<evidence type="ECO:0000313" key="12">
    <source>
        <dbReference type="EMBL" id="KAF5845459.1"/>
    </source>
</evidence>
<feature type="domain" description="Rad4 beta-hairpin" evidence="11">
    <location>
        <begin position="1316"/>
        <end position="1390"/>
    </location>
</feature>
<dbReference type="PROSITE" id="PS00105">
    <property type="entry name" value="AA_TRANSFER_CLASS_1"/>
    <property type="match status" value="1"/>
</dbReference>
<dbReference type="InterPro" id="IPR036985">
    <property type="entry name" value="Transglutaminase-like_sf"/>
</dbReference>
<comment type="caution">
    <text evidence="12">The sequence shown here is derived from an EMBL/GenBank/DDBJ whole genome shotgun (WGS) entry which is preliminary data.</text>
</comment>
<dbReference type="PANTHER" id="PTHR12135">
    <property type="entry name" value="DNA REPAIR PROTEIN XP-C / RAD4"/>
    <property type="match status" value="1"/>
</dbReference>
<keyword evidence="7" id="KW-0539">Nucleus</keyword>
<dbReference type="InterPro" id="IPR038765">
    <property type="entry name" value="Papain-like_cys_pep_sf"/>
</dbReference>
<dbReference type="InterPro" id="IPR015422">
    <property type="entry name" value="PyrdxlP-dep_Trfase_small"/>
</dbReference>
<dbReference type="Gene3D" id="3.40.640.10">
    <property type="entry name" value="Type I PLP-dependent aspartate aminotransferase-like (Major domain)"/>
    <property type="match status" value="1"/>
</dbReference>
<comment type="similarity">
    <text evidence="3">Belongs to the XPC family.</text>
</comment>
<dbReference type="InterPro" id="IPR018327">
    <property type="entry name" value="BHD_2"/>
</dbReference>
<comment type="similarity">
    <text evidence="2">Belongs to the class-I pyridoxal-phosphate-dependent aminotransferase family.</text>
</comment>
<reference evidence="12" key="1">
    <citation type="submission" date="2019-11" db="EMBL/GenBank/DDBJ databases">
        <title>Bipolaris sorokiniana Genome sequencing.</title>
        <authorList>
            <person name="Wang H."/>
        </authorList>
    </citation>
    <scope>NUCLEOTIDE SEQUENCE</scope>
</reference>
<feature type="compositionally biased region" description="Acidic residues" evidence="8">
    <location>
        <begin position="643"/>
        <end position="655"/>
    </location>
</feature>
<organism evidence="12 13">
    <name type="scientific">Cochliobolus sativus</name>
    <name type="common">Common root rot and spot blotch fungus</name>
    <name type="synonym">Bipolaris sorokiniana</name>
    <dbReference type="NCBI Taxonomy" id="45130"/>
    <lineage>
        <taxon>Eukaryota</taxon>
        <taxon>Fungi</taxon>
        <taxon>Dikarya</taxon>
        <taxon>Ascomycota</taxon>
        <taxon>Pezizomycotina</taxon>
        <taxon>Dothideomycetes</taxon>
        <taxon>Pleosporomycetidae</taxon>
        <taxon>Pleosporales</taxon>
        <taxon>Pleosporineae</taxon>
        <taxon>Pleosporaceae</taxon>
        <taxon>Bipolaris</taxon>
    </lineage>
</organism>
<dbReference type="Gene3D" id="3.90.260.10">
    <property type="entry name" value="Transglutaminase-like"/>
    <property type="match status" value="1"/>
</dbReference>
<dbReference type="Gene3D" id="3.30.70.2460">
    <property type="entry name" value="Rad4, beta-hairpin domain BHD3"/>
    <property type="match status" value="1"/>
</dbReference>
<dbReference type="Pfam" id="PF00155">
    <property type="entry name" value="Aminotran_1_2"/>
    <property type="match status" value="1"/>
</dbReference>
<dbReference type="FunFam" id="3.30.70.2460:FF:000001">
    <property type="entry name" value="DNA repair protein Rad4 family"/>
    <property type="match status" value="1"/>
</dbReference>
<dbReference type="Pfam" id="PF10404">
    <property type="entry name" value="BHD_2"/>
    <property type="match status" value="1"/>
</dbReference>
<dbReference type="SUPFAM" id="SSF54001">
    <property type="entry name" value="Cysteine proteinases"/>
    <property type="match status" value="1"/>
</dbReference>
<feature type="compositionally biased region" description="Low complexity" evidence="8">
    <location>
        <begin position="996"/>
        <end position="1015"/>
    </location>
</feature>
<name>A0A8H6DRH9_COCSA</name>
<accession>A0A8H6DRH9</accession>
<dbReference type="PANTHER" id="PTHR12135:SF2">
    <property type="entry name" value="DNA REPAIR PROTEIN RAD34"/>
    <property type="match status" value="1"/>
</dbReference>
<dbReference type="Gene3D" id="2.20.20.110">
    <property type="entry name" value="Rad4, beta-hairpin domain BHD1"/>
    <property type="match status" value="1"/>
</dbReference>
<dbReference type="Pfam" id="PF10405">
    <property type="entry name" value="BHD_3"/>
    <property type="match status" value="1"/>
</dbReference>
<dbReference type="InterPro" id="IPR018325">
    <property type="entry name" value="Rad4/PNGase_transGLS-fold"/>
</dbReference>
<dbReference type="InterPro" id="IPR015424">
    <property type="entry name" value="PyrdxlP-dep_Trfase"/>
</dbReference>
<dbReference type="PRINTS" id="PR00753">
    <property type="entry name" value="ACCSYNTHASE"/>
</dbReference>
<evidence type="ECO:0000256" key="5">
    <source>
        <dbReference type="ARBA" id="ARBA00022898"/>
    </source>
</evidence>
<dbReference type="GO" id="GO:0006298">
    <property type="term" value="P:mismatch repair"/>
    <property type="evidence" value="ECO:0007669"/>
    <property type="project" value="TreeGrafter"/>
</dbReference>
<feature type="region of interest" description="Disordered" evidence="8">
    <location>
        <begin position="948"/>
        <end position="1033"/>
    </location>
</feature>
<evidence type="ECO:0000313" key="13">
    <source>
        <dbReference type="Proteomes" id="UP000624244"/>
    </source>
</evidence>
<keyword evidence="4" id="KW-0227">DNA damage</keyword>
<dbReference type="InterPro" id="IPR004838">
    <property type="entry name" value="NHTrfase_class1_PyrdxlP-BS"/>
</dbReference>
<evidence type="ECO:0000256" key="2">
    <source>
        <dbReference type="ARBA" id="ARBA00007441"/>
    </source>
</evidence>
<dbReference type="InterPro" id="IPR004839">
    <property type="entry name" value="Aminotransferase_I/II_large"/>
</dbReference>
<feature type="compositionally biased region" description="Basic and acidic residues" evidence="8">
    <location>
        <begin position="631"/>
        <end position="642"/>
    </location>
</feature>
<dbReference type="SUPFAM" id="SSF53383">
    <property type="entry name" value="PLP-dependent transferases"/>
    <property type="match status" value="1"/>
</dbReference>
<dbReference type="Gene3D" id="3.90.1150.10">
    <property type="entry name" value="Aspartate Aminotransferase, domain 1"/>
    <property type="match status" value="1"/>
</dbReference>
<evidence type="ECO:0000259" key="9">
    <source>
        <dbReference type="SMART" id="SM01030"/>
    </source>
</evidence>
<dbReference type="GO" id="GO:0003684">
    <property type="term" value="F:damaged DNA binding"/>
    <property type="evidence" value="ECO:0007669"/>
    <property type="project" value="InterPro"/>
</dbReference>
<feature type="compositionally biased region" description="Basic and acidic residues" evidence="8">
    <location>
        <begin position="1570"/>
        <end position="1591"/>
    </location>
</feature>
<dbReference type="SMART" id="SM01030">
    <property type="entry name" value="BHD_1"/>
    <property type="match status" value="1"/>
</dbReference>
<evidence type="ECO:0000256" key="3">
    <source>
        <dbReference type="ARBA" id="ARBA00009525"/>
    </source>
</evidence>
<gene>
    <name evidence="12" type="ORF">GGP41_003056</name>
</gene>
<dbReference type="InterPro" id="IPR018328">
    <property type="entry name" value="Rad4_beta-hairpin_dom3"/>
</dbReference>
<evidence type="ECO:0008006" key="14">
    <source>
        <dbReference type="Google" id="ProtNLM"/>
    </source>
</evidence>
<dbReference type="EMBL" id="WNKQ01000019">
    <property type="protein sequence ID" value="KAF5845459.1"/>
    <property type="molecule type" value="Genomic_DNA"/>
</dbReference>